<feature type="transmembrane region" description="Helical" evidence="9">
    <location>
        <begin position="193"/>
        <end position="214"/>
    </location>
</feature>
<keyword evidence="8 9" id="KW-0472">Membrane</keyword>
<feature type="transmembrane region" description="Helical" evidence="9">
    <location>
        <begin position="368"/>
        <end position="388"/>
    </location>
</feature>
<keyword evidence="4 9" id="KW-0812">Transmembrane</keyword>
<feature type="transmembrane region" description="Helical" evidence="9">
    <location>
        <begin position="672"/>
        <end position="692"/>
    </location>
</feature>
<gene>
    <name evidence="10" type="ORF">SCAR479_11968</name>
</gene>
<feature type="transmembrane region" description="Helical" evidence="9">
    <location>
        <begin position="495"/>
        <end position="513"/>
    </location>
</feature>
<feature type="transmembrane region" description="Helical" evidence="9">
    <location>
        <begin position="519"/>
        <end position="536"/>
    </location>
</feature>
<accession>A0ABR2XC75</accession>
<dbReference type="NCBIfam" id="TIGR00727">
    <property type="entry name" value="ISP4_OPT"/>
    <property type="match status" value="1"/>
</dbReference>
<dbReference type="EMBL" id="JARVKM010000076">
    <property type="protein sequence ID" value="KAK9771362.1"/>
    <property type="molecule type" value="Genomic_DNA"/>
</dbReference>
<keyword evidence="7 9" id="KW-1133">Transmembrane helix</keyword>
<feature type="transmembrane region" description="Helical" evidence="9">
    <location>
        <begin position="226"/>
        <end position="251"/>
    </location>
</feature>
<evidence type="ECO:0000256" key="6">
    <source>
        <dbReference type="ARBA" id="ARBA00022927"/>
    </source>
</evidence>
<organism evidence="10 11">
    <name type="scientific">Seiridium cardinale</name>
    <dbReference type="NCBI Taxonomy" id="138064"/>
    <lineage>
        <taxon>Eukaryota</taxon>
        <taxon>Fungi</taxon>
        <taxon>Dikarya</taxon>
        <taxon>Ascomycota</taxon>
        <taxon>Pezizomycotina</taxon>
        <taxon>Sordariomycetes</taxon>
        <taxon>Xylariomycetidae</taxon>
        <taxon>Amphisphaeriales</taxon>
        <taxon>Sporocadaceae</taxon>
        <taxon>Seiridium</taxon>
    </lineage>
</organism>
<feature type="transmembrane region" description="Helical" evidence="9">
    <location>
        <begin position="331"/>
        <end position="348"/>
    </location>
</feature>
<feature type="transmembrane region" description="Helical" evidence="9">
    <location>
        <begin position="293"/>
        <end position="311"/>
    </location>
</feature>
<dbReference type="PANTHER" id="PTHR22601">
    <property type="entry name" value="ISP4 LIKE PROTEIN"/>
    <property type="match status" value="1"/>
</dbReference>
<feature type="transmembrane region" description="Helical" evidence="9">
    <location>
        <begin position="721"/>
        <end position="738"/>
    </location>
</feature>
<evidence type="ECO:0000256" key="8">
    <source>
        <dbReference type="ARBA" id="ARBA00023136"/>
    </source>
</evidence>
<dbReference type="Proteomes" id="UP001465668">
    <property type="component" value="Unassembled WGS sequence"/>
</dbReference>
<evidence type="ECO:0000313" key="11">
    <source>
        <dbReference type="Proteomes" id="UP001465668"/>
    </source>
</evidence>
<comment type="similarity">
    <text evidence="2">Belongs to the oligopeptide OPT transporter family.</text>
</comment>
<feature type="transmembrane region" description="Helical" evidence="9">
    <location>
        <begin position="435"/>
        <end position="462"/>
    </location>
</feature>
<feature type="transmembrane region" description="Helical" evidence="9">
    <location>
        <begin position="638"/>
        <end position="660"/>
    </location>
</feature>
<dbReference type="NCBIfam" id="TIGR00728">
    <property type="entry name" value="OPT_sfam"/>
    <property type="match status" value="1"/>
</dbReference>
<reference evidence="10 11" key="1">
    <citation type="submission" date="2024-02" db="EMBL/GenBank/DDBJ databases">
        <title>First draft genome assembly of two strains of Seiridium cardinale.</title>
        <authorList>
            <person name="Emiliani G."/>
            <person name="Scali E."/>
        </authorList>
    </citation>
    <scope>NUCLEOTIDE SEQUENCE [LARGE SCALE GENOMIC DNA]</scope>
    <source>
        <strain evidence="10 11">BM-138-000479</strain>
    </source>
</reference>
<name>A0ABR2XC75_9PEZI</name>
<evidence type="ECO:0000256" key="4">
    <source>
        <dbReference type="ARBA" id="ARBA00022692"/>
    </source>
</evidence>
<feature type="transmembrane region" description="Helical" evidence="9">
    <location>
        <begin position="750"/>
        <end position="774"/>
    </location>
</feature>
<proteinExistence type="inferred from homology"/>
<evidence type="ECO:0000256" key="7">
    <source>
        <dbReference type="ARBA" id="ARBA00022989"/>
    </source>
</evidence>
<comment type="subcellular location">
    <subcellularLocation>
        <location evidence="1">Membrane</location>
        <topology evidence="1">Multi-pass membrane protein</topology>
    </subcellularLocation>
</comment>
<protein>
    <submittedName>
        <fullName evidence="10">Sexual differentiation process protein isp4</fullName>
    </submittedName>
</protein>
<dbReference type="Pfam" id="PF03169">
    <property type="entry name" value="OPT"/>
    <property type="match status" value="1"/>
</dbReference>
<keyword evidence="11" id="KW-1185">Reference proteome</keyword>
<evidence type="ECO:0000256" key="1">
    <source>
        <dbReference type="ARBA" id="ARBA00004141"/>
    </source>
</evidence>
<dbReference type="InterPro" id="IPR004813">
    <property type="entry name" value="OPT"/>
</dbReference>
<feature type="transmembrane region" description="Helical" evidence="9">
    <location>
        <begin position="605"/>
        <end position="626"/>
    </location>
</feature>
<evidence type="ECO:0000313" key="10">
    <source>
        <dbReference type="EMBL" id="KAK9771362.1"/>
    </source>
</evidence>
<feature type="transmembrane region" description="Helical" evidence="9">
    <location>
        <begin position="118"/>
        <end position="138"/>
    </location>
</feature>
<sequence>MGYGYETDKSTTDLIRPTTQDAEELELTEDFKNKARIPPPLPTLSDEQAARRLKLFRQSAQYDPNIPTEDLNDVDNALDGHDVDKENHLVQGLVEDSPYPEVRAAVRNYDVDVPANTIRAWVIGMTMTTIFSGLNMLFSLRSPSIVISSIVAQLVAYPLGVGWSKVMPSRQFRLFGLRFSLNPGPFNFKEHGLIVLMANAAYGSGAGYFTDILTAQKAFYGFDWGWGYAMLLALTTQCIGFGIAGIARIWLVEPASMIWPANLVSTTFMYTLHDHSRTDPVKSNGWTISRYRWFFYVCLGSFCWYWVPGYLFQALSVFAFPTFIAPDNVTINQVFGGWTGMGLMPLTFDWTQISGYIGSPLVPPFHSILNTMIGVILFFWFVAAGLHWTGTWYADYLPFSDNGSWDNTQNAYNVSQILTPDFDLDIAKYEAYSPLFLSTTFALCYGLSFAGISSVIVHTGIFHAKEIWHRFRDRQGTLDDVHAKMMRKYQPVPQWWFLCIFVPCLALSFVTCYHWPTGLTWWALIIAVVISFVWMIPIGMVQAVTNIQIGLNVFTEFIIGYMLPGRPNAMMMFKTYGYITMTQGLAFVADMKLGHYLKLPPRTMFFGQLIATVWSCLVQVAVFYWAMGAIEGVCTSDAVARFTCPGGKVFFTASVIWGLIGPQRIFSGTGIYVNLQYFWIAGALLPVIFWALQRKYPKSWVRMLNAPVIFSGNGAIPPATPLNYLTWGIIGIIFNKFIRNRWRGWWMRFNYITSAGLDSGLAICTIVIVLGISLTNTAAPDWWGNNQALNTMDYNDYAWYKTVDEGETFGPKVW</sequence>
<comment type="caution">
    <text evidence="10">The sequence shown here is derived from an EMBL/GenBank/DDBJ whole genome shotgun (WGS) entry which is preliminary data.</text>
</comment>
<evidence type="ECO:0000256" key="3">
    <source>
        <dbReference type="ARBA" id="ARBA00022448"/>
    </source>
</evidence>
<feature type="transmembrane region" description="Helical" evidence="9">
    <location>
        <begin position="145"/>
        <end position="164"/>
    </location>
</feature>
<evidence type="ECO:0000256" key="2">
    <source>
        <dbReference type="ARBA" id="ARBA00008807"/>
    </source>
</evidence>
<keyword evidence="5" id="KW-0571">Peptide transport</keyword>
<dbReference type="InterPro" id="IPR004648">
    <property type="entry name" value="Oligpept_transpt"/>
</dbReference>
<keyword evidence="6" id="KW-0653">Protein transport</keyword>
<feature type="transmembrane region" description="Helical" evidence="9">
    <location>
        <begin position="575"/>
        <end position="593"/>
    </location>
</feature>
<keyword evidence="3" id="KW-0813">Transport</keyword>
<evidence type="ECO:0000256" key="9">
    <source>
        <dbReference type="SAM" id="Phobius"/>
    </source>
</evidence>
<evidence type="ECO:0000256" key="5">
    <source>
        <dbReference type="ARBA" id="ARBA00022856"/>
    </source>
</evidence>